<accession>A0A0M0JFS2</accession>
<evidence type="ECO:0000256" key="8">
    <source>
        <dbReference type="ARBA" id="ARBA00023172"/>
    </source>
</evidence>
<protein>
    <submittedName>
        <fullName evidence="13">X-ray repair cross-complementing protein 6</fullName>
    </submittedName>
</protein>
<dbReference type="GO" id="GO:0043564">
    <property type="term" value="C:Ku70:Ku80 complex"/>
    <property type="evidence" value="ECO:0007669"/>
    <property type="project" value="InterPro"/>
</dbReference>
<dbReference type="PROSITE" id="PS50800">
    <property type="entry name" value="SAP"/>
    <property type="match status" value="1"/>
</dbReference>
<keyword evidence="6" id="KW-0067">ATP-binding</keyword>
<evidence type="ECO:0000256" key="3">
    <source>
        <dbReference type="ARBA" id="ARBA00022763"/>
    </source>
</evidence>
<dbReference type="Gene3D" id="2.40.290.10">
    <property type="match status" value="1"/>
</dbReference>
<keyword evidence="2" id="KW-0547">Nucleotide-binding</keyword>
<dbReference type="GO" id="GO:0000723">
    <property type="term" value="P:telomere maintenance"/>
    <property type="evidence" value="ECO:0007669"/>
    <property type="project" value="InterPro"/>
</dbReference>
<dbReference type="SUPFAM" id="SSF53300">
    <property type="entry name" value="vWA-like"/>
    <property type="match status" value="1"/>
</dbReference>
<dbReference type="OrthoDB" id="3249161at2759"/>
<dbReference type="Pfam" id="PF02037">
    <property type="entry name" value="SAP"/>
    <property type="match status" value="1"/>
</dbReference>
<dbReference type="InterPro" id="IPR005161">
    <property type="entry name" value="Ku_N"/>
</dbReference>
<evidence type="ECO:0000256" key="1">
    <source>
        <dbReference type="ARBA" id="ARBA00004123"/>
    </source>
</evidence>
<dbReference type="PANTHER" id="PTHR12604:SF2">
    <property type="entry name" value="X-RAY REPAIR CROSS-COMPLEMENTING PROTEIN 6"/>
    <property type="match status" value="1"/>
</dbReference>
<keyword evidence="5" id="KW-0347">Helicase</keyword>
<evidence type="ECO:0000256" key="7">
    <source>
        <dbReference type="ARBA" id="ARBA00023125"/>
    </source>
</evidence>
<keyword evidence="9" id="KW-0234">DNA repair</keyword>
<dbReference type="InterPro" id="IPR016194">
    <property type="entry name" value="SPOC-like_C_dom_sf"/>
</dbReference>
<gene>
    <name evidence="13" type="ORF">Ctob_009567</name>
</gene>
<dbReference type="InterPro" id="IPR036465">
    <property type="entry name" value="vWFA_dom_sf"/>
</dbReference>
<name>A0A0M0JFS2_9EUKA</name>
<reference evidence="14" key="1">
    <citation type="journal article" date="2015" name="PLoS Genet.">
        <title>Genome Sequence and Transcriptome Analyses of Chrysochromulina tobin: Metabolic Tools for Enhanced Algal Fitness in the Prominent Order Prymnesiales (Haptophyceae).</title>
        <authorList>
            <person name="Hovde B.T."/>
            <person name="Deodato C.R."/>
            <person name="Hunsperger H.M."/>
            <person name="Ryken S.A."/>
            <person name="Yost W."/>
            <person name="Jha R.K."/>
            <person name="Patterson J."/>
            <person name="Monnat R.J. Jr."/>
            <person name="Barlow S.B."/>
            <person name="Starkenburg S.R."/>
            <person name="Cattolico R.A."/>
        </authorList>
    </citation>
    <scope>NUCLEOTIDE SEQUENCE</scope>
    <source>
        <strain evidence="14">CCMP291</strain>
    </source>
</reference>
<dbReference type="GO" id="GO:0004386">
    <property type="term" value="F:helicase activity"/>
    <property type="evidence" value="ECO:0007669"/>
    <property type="project" value="UniProtKB-KW"/>
</dbReference>
<dbReference type="GO" id="GO:0003684">
    <property type="term" value="F:damaged DNA binding"/>
    <property type="evidence" value="ECO:0007669"/>
    <property type="project" value="InterPro"/>
</dbReference>
<dbReference type="InterPro" id="IPR003034">
    <property type="entry name" value="SAP_dom"/>
</dbReference>
<keyword evidence="4" id="KW-0378">Hydrolase</keyword>
<comment type="caution">
    <text evidence="13">The sequence shown here is derived from an EMBL/GenBank/DDBJ whole genome shotgun (WGS) entry which is preliminary data.</text>
</comment>
<dbReference type="GO" id="GO:0016787">
    <property type="term" value="F:hydrolase activity"/>
    <property type="evidence" value="ECO:0007669"/>
    <property type="project" value="UniProtKB-KW"/>
</dbReference>
<comment type="subcellular location">
    <subcellularLocation>
        <location evidence="1">Nucleus</location>
    </subcellularLocation>
</comment>
<feature type="region of interest" description="Disordered" evidence="11">
    <location>
        <begin position="672"/>
        <end position="699"/>
    </location>
</feature>
<evidence type="ECO:0000313" key="13">
    <source>
        <dbReference type="EMBL" id="KOO25300.1"/>
    </source>
</evidence>
<evidence type="ECO:0000256" key="4">
    <source>
        <dbReference type="ARBA" id="ARBA00022801"/>
    </source>
</evidence>
<dbReference type="EMBL" id="JWZX01002994">
    <property type="protein sequence ID" value="KOO25300.1"/>
    <property type="molecule type" value="Genomic_DNA"/>
</dbReference>
<keyword evidence="7" id="KW-0238">DNA-binding</keyword>
<feature type="domain" description="SAP" evidence="12">
    <location>
        <begin position="638"/>
        <end position="672"/>
    </location>
</feature>
<organism evidence="13 14">
    <name type="scientific">Chrysochromulina tobinii</name>
    <dbReference type="NCBI Taxonomy" id="1460289"/>
    <lineage>
        <taxon>Eukaryota</taxon>
        <taxon>Haptista</taxon>
        <taxon>Haptophyta</taxon>
        <taxon>Prymnesiophyceae</taxon>
        <taxon>Prymnesiales</taxon>
        <taxon>Chrysochromulinaceae</taxon>
        <taxon>Chrysochromulina</taxon>
    </lineage>
</organism>
<evidence type="ECO:0000256" key="2">
    <source>
        <dbReference type="ARBA" id="ARBA00022741"/>
    </source>
</evidence>
<keyword evidence="14" id="KW-1185">Reference proteome</keyword>
<dbReference type="Gene3D" id="1.10.1600.10">
    <property type="match status" value="1"/>
</dbReference>
<dbReference type="AlphaFoldDB" id="A0A0M0JFS2"/>
<evidence type="ECO:0000256" key="9">
    <source>
        <dbReference type="ARBA" id="ARBA00023204"/>
    </source>
</evidence>
<sequence>MDLDLGGDADESGEHNEYSDLAAGGDEVAPEFNQKDSILFVIDARQSMCTPVESGKPSHFSKALGCALACMRDRILSGESDLVGVLLFGTEKMKVPNGHQNFPHIYVLQELEQPSAASMRQLELIVKAEEAARVGGAASELDDAAAAAAEAFGHADSSSALELANVLWVTSMIFNSAAKNTRRRLYLMTDDDSPCAGSAAARSRALTRSRDLQDARVWMEPFFFAPAPPGIFDLSEGSFWRELVGTVRDNYKGPPPKETAPGAGSASDELGSGLIEDSSSAWVTTCVLCRDDEAVERVRRKAHKKRVTWSSELTIRDGYALSFHMVSVLRPTPKPAQVKLFALDNTPLQSESLQRDASTGAVIDKGDVFKGYNYGGKWVFFEPYELQSFGKEGFAPGLTLLGFKDASRLKLQHNLGPAKFVEPCEKVPGSTAAMGALVRAMVSKGKVGLARMLKGKIGQARLVALLPQEHMVDPQTGATKLPCGLHVLELPFSDDIRAVDKPAALTEDQFEPGQLDATRELVQALTLPPGASPIGRISNPASATHFQYLECLALHVPGAEVVATVDGTLPDGAWLATKRPQLEAFQQVFGLPKTAEADAASGVAAKRPKTSAGSSAAPKPELPGSLQEWLAAYRGERLESFTIPTLKEFCKANGLPVGGKKGDLVARVHDWLEKAKDEDAPQVGDPDEAPRPPDTAADL</sequence>
<evidence type="ECO:0000256" key="5">
    <source>
        <dbReference type="ARBA" id="ARBA00022806"/>
    </source>
</evidence>
<dbReference type="Pfam" id="PF03731">
    <property type="entry name" value="Ku_N"/>
    <property type="match status" value="1"/>
</dbReference>
<dbReference type="GO" id="GO:0006310">
    <property type="term" value="P:DNA recombination"/>
    <property type="evidence" value="ECO:0007669"/>
    <property type="project" value="UniProtKB-KW"/>
</dbReference>
<dbReference type="Proteomes" id="UP000037460">
    <property type="component" value="Unassembled WGS sequence"/>
</dbReference>
<feature type="region of interest" description="Disordered" evidence="11">
    <location>
        <begin position="1"/>
        <end position="21"/>
    </location>
</feature>
<dbReference type="Gene3D" id="1.10.720.30">
    <property type="entry name" value="SAP domain"/>
    <property type="match status" value="1"/>
</dbReference>
<evidence type="ECO:0000259" key="12">
    <source>
        <dbReference type="PROSITE" id="PS50800"/>
    </source>
</evidence>
<dbReference type="SUPFAM" id="SSF68906">
    <property type="entry name" value="SAP domain"/>
    <property type="match status" value="1"/>
</dbReference>
<feature type="region of interest" description="Disordered" evidence="11">
    <location>
        <begin position="250"/>
        <end position="270"/>
    </location>
</feature>
<dbReference type="InterPro" id="IPR006165">
    <property type="entry name" value="Ku70"/>
</dbReference>
<dbReference type="GO" id="GO:0042162">
    <property type="term" value="F:telomeric DNA binding"/>
    <property type="evidence" value="ECO:0007669"/>
    <property type="project" value="InterPro"/>
</dbReference>
<keyword evidence="3" id="KW-0227">DNA damage</keyword>
<feature type="compositionally biased region" description="Acidic residues" evidence="11">
    <location>
        <begin position="1"/>
        <end position="11"/>
    </location>
</feature>
<keyword evidence="10" id="KW-0539">Nucleus</keyword>
<dbReference type="PANTHER" id="PTHR12604">
    <property type="entry name" value="KU AUTOANTIGEN DNA HELICASE"/>
    <property type="match status" value="1"/>
</dbReference>
<evidence type="ECO:0000313" key="14">
    <source>
        <dbReference type="Proteomes" id="UP000037460"/>
    </source>
</evidence>
<dbReference type="InterPro" id="IPR027388">
    <property type="entry name" value="Ku70_bridge/pillars_dom_sf"/>
</dbReference>
<dbReference type="SUPFAM" id="SSF100939">
    <property type="entry name" value="SPOC domain-like"/>
    <property type="match status" value="1"/>
</dbReference>
<dbReference type="Pfam" id="PF02735">
    <property type="entry name" value="Ku"/>
    <property type="match status" value="1"/>
</dbReference>
<dbReference type="GO" id="GO:0003690">
    <property type="term" value="F:double-stranded DNA binding"/>
    <property type="evidence" value="ECO:0007669"/>
    <property type="project" value="TreeGrafter"/>
</dbReference>
<dbReference type="SMART" id="SM00513">
    <property type="entry name" value="SAP"/>
    <property type="match status" value="1"/>
</dbReference>
<dbReference type="PIRSF" id="PIRSF003033">
    <property type="entry name" value="Ku70"/>
    <property type="match status" value="1"/>
</dbReference>
<dbReference type="SMART" id="SM00559">
    <property type="entry name" value="Ku78"/>
    <property type="match status" value="1"/>
</dbReference>
<feature type="region of interest" description="Disordered" evidence="11">
    <location>
        <begin position="600"/>
        <end position="622"/>
    </location>
</feature>
<evidence type="ECO:0000256" key="10">
    <source>
        <dbReference type="ARBA" id="ARBA00023242"/>
    </source>
</evidence>
<proteinExistence type="predicted"/>
<dbReference type="GO" id="GO:0006303">
    <property type="term" value="P:double-strand break repair via nonhomologous end joining"/>
    <property type="evidence" value="ECO:0007669"/>
    <property type="project" value="InterPro"/>
</dbReference>
<dbReference type="InterPro" id="IPR006164">
    <property type="entry name" value="DNA_bd_Ku70/Ku80"/>
</dbReference>
<dbReference type="Gene3D" id="4.10.970.10">
    <property type="entry name" value="Ku70, bridge and pillars"/>
    <property type="match status" value="1"/>
</dbReference>
<dbReference type="Gene3D" id="3.40.50.410">
    <property type="entry name" value="von Willebrand factor, type A domain"/>
    <property type="match status" value="1"/>
</dbReference>
<evidence type="ECO:0000256" key="11">
    <source>
        <dbReference type="SAM" id="MobiDB-lite"/>
    </source>
</evidence>
<evidence type="ECO:0000256" key="6">
    <source>
        <dbReference type="ARBA" id="ARBA00022840"/>
    </source>
</evidence>
<dbReference type="GO" id="GO:0005524">
    <property type="term" value="F:ATP binding"/>
    <property type="evidence" value="ECO:0007669"/>
    <property type="project" value="UniProtKB-KW"/>
</dbReference>
<dbReference type="InterPro" id="IPR036361">
    <property type="entry name" value="SAP_dom_sf"/>
</dbReference>
<keyword evidence="8" id="KW-0233">DNA recombination</keyword>